<dbReference type="Pfam" id="PF04972">
    <property type="entry name" value="BON"/>
    <property type="match status" value="1"/>
</dbReference>
<dbReference type="InterPro" id="IPR036779">
    <property type="entry name" value="LysM_dom_sf"/>
</dbReference>
<dbReference type="CDD" id="cd00118">
    <property type="entry name" value="LysM"/>
    <property type="match status" value="1"/>
</dbReference>
<dbReference type="Gene3D" id="3.10.350.10">
    <property type="entry name" value="LysM domain"/>
    <property type="match status" value="1"/>
</dbReference>
<name>A0ABX8V305_9FLAO</name>
<feature type="domain" description="BON" evidence="1">
    <location>
        <begin position="24"/>
        <end position="92"/>
    </location>
</feature>
<dbReference type="PANTHER" id="PTHR34700">
    <property type="entry name" value="POTASSIUM BINDING PROTEIN KBP"/>
    <property type="match status" value="1"/>
</dbReference>
<sequence>MRTLNFNTSAGKQIFGNSNNLSGDSENIKAGELLTYIKELGLTYKNIKINTKGSDVKIEGEVEKQSDAEKIELAVGNVKGVGSLENNMRVTETKPKSELYTVESGDTLSKIAKEFYGDANKYNKIFEANQPMLSDPNKIYPGQTLRIPTE</sequence>
<dbReference type="Gene3D" id="3.30.1340.30">
    <property type="match status" value="1"/>
</dbReference>
<evidence type="ECO:0000259" key="1">
    <source>
        <dbReference type="PROSITE" id="PS50914"/>
    </source>
</evidence>
<gene>
    <name evidence="3" type="primary">lysM</name>
    <name evidence="3" type="ORF">K1I41_06485</name>
</gene>
<dbReference type="PROSITE" id="PS50914">
    <property type="entry name" value="BON"/>
    <property type="match status" value="1"/>
</dbReference>
<feature type="domain" description="LysM" evidence="2">
    <location>
        <begin position="98"/>
        <end position="147"/>
    </location>
</feature>
<dbReference type="RefSeq" id="WP_220639566.1">
    <property type="nucleotide sequence ID" value="NZ_CP080429.1"/>
</dbReference>
<keyword evidence="4" id="KW-1185">Reference proteome</keyword>
<dbReference type="InterPro" id="IPR018392">
    <property type="entry name" value="LysM"/>
</dbReference>
<accession>A0ABX8V305</accession>
<protein>
    <submittedName>
        <fullName evidence="3">Peptidoglycan-binding protein LysM</fullName>
    </submittedName>
</protein>
<dbReference type="SMART" id="SM00257">
    <property type="entry name" value="LysM"/>
    <property type="match status" value="1"/>
</dbReference>
<dbReference type="PROSITE" id="PS51782">
    <property type="entry name" value="LYSM"/>
    <property type="match status" value="1"/>
</dbReference>
<proteinExistence type="predicted"/>
<organism evidence="3 4">
    <name type="scientific">Flavobacterium litorale</name>
    <dbReference type="NCBI Taxonomy" id="2856519"/>
    <lineage>
        <taxon>Bacteria</taxon>
        <taxon>Pseudomonadati</taxon>
        <taxon>Bacteroidota</taxon>
        <taxon>Flavobacteriia</taxon>
        <taxon>Flavobacteriales</taxon>
        <taxon>Flavobacteriaceae</taxon>
        <taxon>Flavobacterium</taxon>
    </lineage>
</organism>
<dbReference type="Pfam" id="PF01476">
    <property type="entry name" value="LysM"/>
    <property type="match status" value="1"/>
</dbReference>
<dbReference type="InterPro" id="IPR052196">
    <property type="entry name" value="Bact_Kbp"/>
</dbReference>
<dbReference type="PANTHER" id="PTHR34700:SF8">
    <property type="entry name" value="POTASSIUM BINDING PROTEIN KBP"/>
    <property type="match status" value="1"/>
</dbReference>
<evidence type="ECO:0000259" key="2">
    <source>
        <dbReference type="PROSITE" id="PS51782"/>
    </source>
</evidence>
<dbReference type="InterPro" id="IPR007055">
    <property type="entry name" value="BON_dom"/>
</dbReference>
<reference evidence="3 4" key="1">
    <citation type="submission" date="2021-07" db="EMBL/GenBank/DDBJ databases">
        <title>Flavobacterium WSW3-B6 sp.nov, isolated from seaweed.</title>
        <authorList>
            <person name="Muhammad N."/>
            <person name="Ho H."/>
            <person name="Lee Y.-J."/>
            <person name="Nguyen T."/>
            <person name="Ho J."/>
            <person name="Kim S.-G."/>
        </authorList>
    </citation>
    <scope>NUCLEOTIDE SEQUENCE [LARGE SCALE GENOMIC DNA]</scope>
    <source>
        <strain evidence="3 4">WSW3-B6</strain>
    </source>
</reference>
<dbReference type="SUPFAM" id="SSF54106">
    <property type="entry name" value="LysM domain"/>
    <property type="match status" value="1"/>
</dbReference>
<dbReference type="EMBL" id="CP080429">
    <property type="protein sequence ID" value="QYJ67219.1"/>
    <property type="molecule type" value="Genomic_DNA"/>
</dbReference>
<dbReference type="NCBIfam" id="NF008399">
    <property type="entry name" value="PRK11198.1"/>
    <property type="match status" value="1"/>
</dbReference>
<evidence type="ECO:0000313" key="4">
    <source>
        <dbReference type="Proteomes" id="UP000825381"/>
    </source>
</evidence>
<evidence type="ECO:0000313" key="3">
    <source>
        <dbReference type="EMBL" id="QYJ67219.1"/>
    </source>
</evidence>
<dbReference type="Proteomes" id="UP000825381">
    <property type="component" value="Chromosome"/>
</dbReference>